<evidence type="ECO:0000313" key="3">
    <source>
        <dbReference type="Proteomes" id="UP000326924"/>
    </source>
</evidence>
<sequence>MIIYQGVSGDLYFSLLSSPTPALVQTDFKARNGTPLSSGLWVDAKGATETYLYYIAEDNILSDAIYAGGKWASGNLRNIKLKPHPESKLASVLWLEGAGKSSQWIYFQDNDGYILEYGRLMGVGNPWNGGPDNSSEVSLLAMAGSGFGLSYDILGRASQRLRIYAQVPNGTVVSRDYSSQLAQKWLDPYPVYTPPTTTPNEKIVDISAATERNGNGELLSIRLLFAAQEGRLRELSFDNSTGWDTVPLDVAVKTQARVAAGVSQGNNITAYFQEAGEEALSLANLGPDGRWNVRTAGIN</sequence>
<dbReference type="InterPro" id="IPR012475">
    <property type="entry name" value="Fungal_lectin"/>
</dbReference>
<evidence type="ECO:0000256" key="1">
    <source>
        <dbReference type="ARBA" id="ARBA00009042"/>
    </source>
</evidence>
<gene>
    <name evidence="2" type="ORF">FN846DRAFT_615747</name>
</gene>
<comment type="similarity">
    <text evidence="1">Belongs to the fungal fucose-specific lectin family.</text>
</comment>
<dbReference type="EMBL" id="VXIS01000058">
    <property type="protein sequence ID" value="KAA8909395.1"/>
    <property type="molecule type" value="Genomic_DNA"/>
</dbReference>
<proteinExistence type="inferred from homology"/>
<dbReference type="Gene3D" id="2.120.10.70">
    <property type="entry name" value="Fucose-specific lectin"/>
    <property type="match status" value="1"/>
</dbReference>
<dbReference type="Proteomes" id="UP000326924">
    <property type="component" value="Unassembled WGS sequence"/>
</dbReference>
<accession>A0A5J5F248</accession>
<dbReference type="InParanoid" id="A0A5J5F248"/>
<comment type="caution">
    <text evidence="2">The sequence shown here is derived from an EMBL/GenBank/DDBJ whole genome shotgun (WGS) entry which is preliminary data.</text>
</comment>
<reference evidence="2 3" key="1">
    <citation type="submission" date="2019-09" db="EMBL/GenBank/DDBJ databases">
        <title>Draft genome of the ectomycorrhizal ascomycete Sphaerosporella brunnea.</title>
        <authorList>
            <consortium name="DOE Joint Genome Institute"/>
            <person name="Benucci G.M."/>
            <person name="Marozzi G."/>
            <person name="Antonielli L."/>
            <person name="Sanchez S."/>
            <person name="Marco P."/>
            <person name="Wang X."/>
            <person name="Falini L.B."/>
            <person name="Barry K."/>
            <person name="Haridas S."/>
            <person name="Lipzen A."/>
            <person name="Labutti K."/>
            <person name="Grigoriev I.V."/>
            <person name="Murat C."/>
            <person name="Martin F."/>
            <person name="Albertini E."/>
            <person name="Donnini D."/>
            <person name="Bonito G."/>
        </authorList>
    </citation>
    <scope>NUCLEOTIDE SEQUENCE [LARGE SCALE GENOMIC DNA]</scope>
    <source>
        <strain evidence="2 3">Sb_GMNB300</strain>
    </source>
</reference>
<evidence type="ECO:0000313" key="2">
    <source>
        <dbReference type="EMBL" id="KAA8909395.1"/>
    </source>
</evidence>
<dbReference type="SUPFAM" id="SSF89372">
    <property type="entry name" value="Fucose-specific lectin"/>
    <property type="match status" value="1"/>
</dbReference>
<organism evidence="2 3">
    <name type="scientific">Sphaerosporella brunnea</name>
    <dbReference type="NCBI Taxonomy" id="1250544"/>
    <lineage>
        <taxon>Eukaryota</taxon>
        <taxon>Fungi</taxon>
        <taxon>Dikarya</taxon>
        <taxon>Ascomycota</taxon>
        <taxon>Pezizomycotina</taxon>
        <taxon>Pezizomycetes</taxon>
        <taxon>Pezizales</taxon>
        <taxon>Pyronemataceae</taxon>
        <taxon>Sphaerosporella</taxon>
    </lineage>
</organism>
<dbReference type="Pfam" id="PF07938">
    <property type="entry name" value="Fungal_lectin"/>
    <property type="match status" value="1"/>
</dbReference>
<dbReference type="OrthoDB" id="5428293at2759"/>
<dbReference type="AlphaFoldDB" id="A0A5J5F248"/>
<keyword evidence="3" id="KW-1185">Reference proteome</keyword>
<name>A0A5J5F248_9PEZI</name>
<protein>
    <submittedName>
        <fullName evidence="2">Uncharacterized protein</fullName>
    </submittedName>
</protein>